<keyword evidence="2 6" id="KW-0479">Metal-binding</keyword>
<dbReference type="NCBIfam" id="TIGR02290">
    <property type="entry name" value="M3_fam_3"/>
    <property type="match status" value="1"/>
</dbReference>
<dbReference type="Pfam" id="PF01432">
    <property type="entry name" value="Peptidase_M3"/>
    <property type="match status" value="1"/>
</dbReference>
<feature type="domain" description="Oligopeptidase F N-terminal" evidence="8">
    <location>
        <begin position="125"/>
        <end position="194"/>
    </location>
</feature>
<dbReference type="InterPro" id="IPR042088">
    <property type="entry name" value="OligoPept_F_C"/>
</dbReference>
<evidence type="ECO:0000256" key="5">
    <source>
        <dbReference type="ARBA" id="ARBA00023049"/>
    </source>
</evidence>
<evidence type="ECO:0000256" key="6">
    <source>
        <dbReference type="RuleBase" id="RU003435"/>
    </source>
</evidence>
<name>A0ABW0S8N1_9RHOB</name>
<feature type="domain" description="Peptidase M3A/M3B catalytic" evidence="7">
    <location>
        <begin position="209"/>
        <end position="589"/>
    </location>
</feature>
<organism evidence="9 10">
    <name type="scientific">Rubellimicrobium aerolatum</name>
    <dbReference type="NCBI Taxonomy" id="490979"/>
    <lineage>
        <taxon>Bacteria</taxon>
        <taxon>Pseudomonadati</taxon>
        <taxon>Pseudomonadota</taxon>
        <taxon>Alphaproteobacteria</taxon>
        <taxon>Rhodobacterales</taxon>
        <taxon>Roseobacteraceae</taxon>
        <taxon>Rubellimicrobium</taxon>
    </lineage>
</organism>
<dbReference type="InterPro" id="IPR045090">
    <property type="entry name" value="Pept_M3A_M3B"/>
</dbReference>
<keyword evidence="4 6" id="KW-0862">Zinc</keyword>
<dbReference type="PANTHER" id="PTHR11804">
    <property type="entry name" value="PROTEASE M3 THIMET OLIGOPEPTIDASE-RELATED"/>
    <property type="match status" value="1"/>
</dbReference>
<keyword evidence="1 6" id="KW-0645">Protease</keyword>
<dbReference type="CDD" id="cd09610">
    <property type="entry name" value="M3B_PepF"/>
    <property type="match status" value="1"/>
</dbReference>
<evidence type="ECO:0000313" key="10">
    <source>
        <dbReference type="Proteomes" id="UP001596056"/>
    </source>
</evidence>
<keyword evidence="10" id="KW-1185">Reference proteome</keyword>
<dbReference type="Gene3D" id="1.20.140.70">
    <property type="entry name" value="Oligopeptidase f, N-terminal domain"/>
    <property type="match status" value="1"/>
</dbReference>
<dbReference type="SUPFAM" id="SSF55486">
    <property type="entry name" value="Metalloproteases ('zincins'), catalytic domain"/>
    <property type="match status" value="1"/>
</dbReference>
<evidence type="ECO:0000259" key="8">
    <source>
        <dbReference type="Pfam" id="PF08439"/>
    </source>
</evidence>
<dbReference type="InterPro" id="IPR011977">
    <property type="entry name" value="Pept_M3B_clade3"/>
</dbReference>
<sequence length="604" mass="68060">MTQIAYDADPRGAAPDLGSLPEWNLSDLYAAPDAPELLRDMDWLEEACRSFAADFEGQLATLDAHGLLDAVLRYERIEQVAGRIMSYAGLRYYQITTDGERAKFLSDCQDRITNFTTPLVFWGLEFNRLDEDHLAALLGQSQELNRYKPVFDRMRAMKPYQLSDELEKFLHDMSVVGASAWNKLFDETIAALKFDVDGEPLGIEATLNLLTDKDRSRREAGFHALAKVFGENTRTFARIHNTLAKEKEVEDRWRGLPTPQTARHLSNHVEPEVVEALRNAVVAAYPRLSHRYYRLKAKWLGLDRLQVWDRNAPLPTEDDRLVSWDQAQRTVSEAYAAFDPRMADLAAPFFAQGWIDAAVTPGKAPGAFAHPTVTDAHPYVMLNYLGKPRDVMTLAHELGHGVHQVLAAGQGELLSSTPLTLAETASVFGEMLTFRKLLSEAPDAKAKKALLAGKVEDMINTVVRQIAFYDFESKLHEARRHGELTTDDINALWMSIQAQSLGDAFDFAPGYETFWSYIPHFIHSPFYVYAYAFGDGLVNALYAVYEEGDPAFRDKYFEMLKAGGSKHHKELLAPFGLDASDPTFWDKGLSMIEGFIDELERMEA</sequence>
<comment type="caution">
    <text evidence="9">The sequence shown here is derived from an EMBL/GenBank/DDBJ whole genome shotgun (WGS) entry which is preliminary data.</text>
</comment>
<evidence type="ECO:0000256" key="4">
    <source>
        <dbReference type="ARBA" id="ARBA00022833"/>
    </source>
</evidence>
<evidence type="ECO:0000259" key="7">
    <source>
        <dbReference type="Pfam" id="PF01432"/>
    </source>
</evidence>
<comment type="cofactor">
    <cofactor evidence="6">
        <name>Zn(2+)</name>
        <dbReference type="ChEBI" id="CHEBI:29105"/>
    </cofactor>
    <text evidence="6">Binds 1 zinc ion.</text>
</comment>
<proteinExistence type="inferred from homology"/>
<reference evidence="10" key="1">
    <citation type="journal article" date="2019" name="Int. J. Syst. Evol. Microbiol.">
        <title>The Global Catalogue of Microorganisms (GCM) 10K type strain sequencing project: providing services to taxonomists for standard genome sequencing and annotation.</title>
        <authorList>
            <consortium name="The Broad Institute Genomics Platform"/>
            <consortium name="The Broad Institute Genome Sequencing Center for Infectious Disease"/>
            <person name="Wu L."/>
            <person name="Ma J."/>
        </authorList>
    </citation>
    <scope>NUCLEOTIDE SEQUENCE [LARGE SCALE GENOMIC DNA]</scope>
    <source>
        <strain evidence="10">KACC 11588</strain>
    </source>
</reference>
<dbReference type="PANTHER" id="PTHR11804:SF5">
    <property type="entry name" value="OLIGOENDOPEPTIDASE F"/>
    <property type="match status" value="1"/>
</dbReference>
<keyword evidence="3 6" id="KW-0378">Hydrolase</keyword>
<dbReference type="InterPro" id="IPR013647">
    <property type="entry name" value="OligopepF_N_dom"/>
</dbReference>
<accession>A0ABW0S8N1</accession>
<evidence type="ECO:0000313" key="9">
    <source>
        <dbReference type="EMBL" id="MFC5565259.1"/>
    </source>
</evidence>
<comment type="similarity">
    <text evidence="6">Belongs to the peptidase M3 family.</text>
</comment>
<dbReference type="InterPro" id="IPR001567">
    <property type="entry name" value="Pept_M3A_M3B_dom"/>
</dbReference>
<evidence type="ECO:0000256" key="3">
    <source>
        <dbReference type="ARBA" id="ARBA00022801"/>
    </source>
</evidence>
<gene>
    <name evidence="9" type="ORF">ACFPOC_02370</name>
</gene>
<keyword evidence="5 6" id="KW-0482">Metalloprotease</keyword>
<evidence type="ECO:0000256" key="2">
    <source>
        <dbReference type="ARBA" id="ARBA00022723"/>
    </source>
</evidence>
<dbReference type="Gene3D" id="1.10.1370.20">
    <property type="entry name" value="Oligoendopeptidase f, C-terminal domain"/>
    <property type="match status" value="1"/>
</dbReference>
<dbReference type="EMBL" id="JBHSNA010000002">
    <property type="protein sequence ID" value="MFC5565259.1"/>
    <property type="molecule type" value="Genomic_DNA"/>
</dbReference>
<dbReference type="Pfam" id="PF08439">
    <property type="entry name" value="Peptidase_M3_N"/>
    <property type="match status" value="1"/>
</dbReference>
<evidence type="ECO:0000256" key="1">
    <source>
        <dbReference type="ARBA" id="ARBA00022670"/>
    </source>
</evidence>
<protein>
    <submittedName>
        <fullName evidence="9">M3 family oligoendopeptidase</fullName>
    </submittedName>
</protein>
<dbReference type="RefSeq" id="WP_209837528.1">
    <property type="nucleotide sequence ID" value="NZ_JAGGJP010000002.1"/>
</dbReference>
<dbReference type="Proteomes" id="UP001596056">
    <property type="component" value="Unassembled WGS sequence"/>
</dbReference>